<comment type="caution">
    <text evidence="3">The sequence shown here is derived from an EMBL/GenBank/DDBJ whole genome shotgun (WGS) entry which is preliminary data.</text>
</comment>
<keyword evidence="1" id="KW-0472">Membrane</keyword>
<dbReference type="EMBL" id="JACHYB010000002">
    <property type="protein sequence ID" value="MBB3188638.1"/>
    <property type="molecule type" value="Genomic_DNA"/>
</dbReference>
<keyword evidence="3" id="KW-0645">Protease</keyword>
<feature type="domain" description="Transglutaminase-like" evidence="2">
    <location>
        <begin position="359"/>
        <end position="420"/>
    </location>
</feature>
<dbReference type="SUPFAM" id="SSF54001">
    <property type="entry name" value="Cysteine proteinases"/>
    <property type="match status" value="1"/>
</dbReference>
<name>A0A7W5DUX6_9PORP</name>
<dbReference type="RefSeq" id="WP_183414377.1">
    <property type="nucleotide sequence ID" value="NZ_JACHYB010000002.1"/>
</dbReference>
<dbReference type="Proteomes" id="UP000544222">
    <property type="component" value="Unassembled WGS sequence"/>
</dbReference>
<dbReference type="GO" id="GO:0006508">
    <property type="term" value="P:proteolysis"/>
    <property type="evidence" value="ECO:0007669"/>
    <property type="project" value="UniProtKB-KW"/>
</dbReference>
<dbReference type="PANTHER" id="PTHR38339">
    <property type="entry name" value="TRANSGLUTAMINASE DOMAIN PROTEIN"/>
    <property type="match status" value="1"/>
</dbReference>
<evidence type="ECO:0000256" key="1">
    <source>
        <dbReference type="SAM" id="Phobius"/>
    </source>
</evidence>
<keyword evidence="4" id="KW-1185">Reference proteome</keyword>
<dbReference type="Gene3D" id="3.10.620.30">
    <property type="match status" value="1"/>
</dbReference>
<keyword evidence="3" id="KW-0378">Hydrolase</keyword>
<dbReference type="InterPro" id="IPR038765">
    <property type="entry name" value="Papain-like_cys_pep_sf"/>
</dbReference>
<dbReference type="Pfam" id="PF01841">
    <property type="entry name" value="Transglut_core"/>
    <property type="match status" value="1"/>
</dbReference>
<evidence type="ECO:0000259" key="2">
    <source>
        <dbReference type="SMART" id="SM00460"/>
    </source>
</evidence>
<dbReference type="PANTHER" id="PTHR38339:SF1">
    <property type="entry name" value="TRANSGLUTAMINASE-LIKE DOMAIN-CONTAINING PROTEIN"/>
    <property type="match status" value="1"/>
</dbReference>
<keyword evidence="1" id="KW-1133">Transmembrane helix</keyword>
<dbReference type="SMART" id="SM00460">
    <property type="entry name" value="TGc"/>
    <property type="match status" value="1"/>
</dbReference>
<keyword evidence="1" id="KW-0812">Transmembrane</keyword>
<protein>
    <submittedName>
        <fullName evidence="3">Transglutaminase-like putative cysteine protease</fullName>
    </submittedName>
</protein>
<dbReference type="GO" id="GO:0008233">
    <property type="term" value="F:peptidase activity"/>
    <property type="evidence" value="ECO:0007669"/>
    <property type="project" value="UniProtKB-KW"/>
</dbReference>
<evidence type="ECO:0000313" key="3">
    <source>
        <dbReference type="EMBL" id="MBB3188638.1"/>
    </source>
</evidence>
<dbReference type="AlphaFoldDB" id="A0A7W5DUX6"/>
<dbReference type="InterPro" id="IPR002931">
    <property type="entry name" value="Transglutaminase-like"/>
</dbReference>
<organism evidence="3 4">
    <name type="scientific">Microbacter margulisiae</name>
    <dbReference type="NCBI Taxonomy" id="1350067"/>
    <lineage>
        <taxon>Bacteria</taxon>
        <taxon>Pseudomonadati</taxon>
        <taxon>Bacteroidota</taxon>
        <taxon>Bacteroidia</taxon>
        <taxon>Bacteroidales</taxon>
        <taxon>Porphyromonadaceae</taxon>
        <taxon>Microbacter</taxon>
    </lineage>
</organism>
<evidence type="ECO:0000313" key="4">
    <source>
        <dbReference type="Proteomes" id="UP000544222"/>
    </source>
</evidence>
<feature type="transmembrane region" description="Helical" evidence="1">
    <location>
        <begin position="20"/>
        <end position="40"/>
    </location>
</feature>
<accession>A0A7W5DUX6</accession>
<sequence length="494" mass="57350">MQYQRRNTIRRTQFLEKAALRFLPSFYVTLVVFLLFNLSLAHAANTKNTNALHLFDQGEFIALKHLQQSIHTANNCSQEIDSLVEISHRIEHDFSLTETEVDSLLQKQGIFYTPSEKTNWESKGWLEYKVINRKKRYFSRSVSNLKLRLQQVNDSITHSQAPLDNLTKFRLKHTAQIIAQTTRNGGLSVPVNYKVTYTISVNPDAVPAGDTVRCWMPYPKQDHTRQTDVHLLSTFPSRYFIAPDSVGQRSIYFEQKAKQGEPTIFRICFTYRSYAQSFDLSKIHADPYDTSSPIYKTFTREQPPHIVFTKEIRQLADSITKGETNPVGIVTKLYKWIDHHIIWSGALEYSTISNIPHYVLKNHKGDCGMQTLLFMSMARYKGIPVKWQSGWMMHPGEVNLHDWCEVYYKGIGWVPVDVSFGLQPSGNKRIRDFYMSGIDSYRLIINDAISAPFIPTKKFMRSEPIDFQRGEVETSKGNLYFDQWKYSMQVEYLK</sequence>
<reference evidence="3 4" key="1">
    <citation type="submission" date="2020-08" db="EMBL/GenBank/DDBJ databases">
        <title>Genomic Encyclopedia of Type Strains, Phase IV (KMG-IV): sequencing the most valuable type-strain genomes for metagenomic binning, comparative biology and taxonomic classification.</title>
        <authorList>
            <person name="Goeker M."/>
        </authorList>
    </citation>
    <scope>NUCLEOTIDE SEQUENCE [LARGE SCALE GENOMIC DNA]</scope>
    <source>
        <strain evidence="3 4">DSM 27471</strain>
    </source>
</reference>
<gene>
    <name evidence="3" type="ORF">FHX64_002836</name>
</gene>
<proteinExistence type="predicted"/>